<dbReference type="InterPro" id="IPR022369">
    <property type="entry name" value="Integral_membrane_TerC_rswitch"/>
</dbReference>
<dbReference type="Proteomes" id="UP000249739">
    <property type="component" value="Unassembled WGS sequence"/>
</dbReference>
<dbReference type="NCBIfam" id="TIGR03718">
    <property type="entry name" value="R_switched_Alx"/>
    <property type="match status" value="1"/>
</dbReference>
<keyword evidence="5 6" id="KW-0472">Membrane</keyword>
<dbReference type="PANTHER" id="PTHR30238:SF0">
    <property type="entry name" value="THYLAKOID MEMBRANE PROTEIN TERC, CHLOROPLASTIC"/>
    <property type="match status" value="1"/>
</dbReference>
<evidence type="ECO:0000256" key="3">
    <source>
        <dbReference type="ARBA" id="ARBA00022692"/>
    </source>
</evidence>
<feature type="transmembrane region" description="Helical" evidence="6">
    <location>
        <begin position="82"/>
        <end position="104"/>
    </location>
</feature>
<comment type="similarity">
    <text evidence="2">Belongs to the TerC family.</text>
</comment>
<evidence type="ECO:0000256" key="6">
    <source>
        <dbReference type="SAM" id="Phobius"/>
    </source>
</evidence>
<feature type="transmembrane region" description="Helical" evidence="6">
    <location>
        <begin position="244"/>
        <end position="267"/>
    </location>
</feature>
<sequence>MFALPDTNSTSSFLNNGAEVWGGFIAVVLILLLLDLFVLNRKDEVVSAKKSLLYAAFYMVLACAFGGWLWRSFGADDGVNYFTAYFIELSLSLDNLFVMSVILAYFNVPKEYQHRVLFWGIMGVLIMRGVMIGLGSVLIQSFDWVLFIFAGFLILTGVKMLFMKDNDEGMEESSLIRFFKKHLRYTDKIDGHKFFITSNHLVSGKPVTFATPLFMALICIEFMDVLFALDSVPAVFAITTEPFVIYTSNIFAILGLRSMYFAITAILERFKYMKYALSIVLVFIGCKVF</sequence>
<dbReference type="EMBL" id="QFOT01000172">
    <property type="protein sequence ID" value="PZP53612.1"/>
    <property type="molecule type" value="Genomic_DNA"/>
</dbReference>
<evidence type="ECO:0000313" key="7">
    <source>
        <dbReference type="EMBL" id="PZP53612.1"/>
    </source>
</evidence>
<dbReference type="InterPro" id="IPR005496">
    <property type="entry name" value="Integral_membrane_TerC"/>
</dbReference>
<dbReference type="PANTHER" id="PTHR30238">
    <property type="entry name" value="MEMBRANE BOUND PREDICTED REDOX MODULATOR"/>
    <property type="match status" value="1"/>
</dbReference>
<keyword evidence="4 6" id="KW-1133">Transmembrane helix</keyword>
<accession>A0A2W5HDK9</accession>
<protein>
    <recommendedName>
        <fullName evidence="9">Tellurium resistance protein TerC</fullName>
    </recommendedName>
</protein>
<reference evidence="7 8" key="1">
    <citation type="submission" date="2017-08" db="EMBL/GenBank/DDBJ databases">
        <title>Infants hospitalized years apart are colonized by the same room-sourced microbial strains.</title>
        <authorList>
            <person name="Brooks B."/>
            <person name="Olm M.R."/>
            <person name="Firek B.A."/>
            <person name="Baker R."/>
            <person name="Thomas B.C."/>
            <person name="Morowitz M.J."/>
            <person name="Banfield J.F."/>
        </authorList>
    </citation>
    <scope>NUCLEOTIDE SEQUENCE [LARGE SCALE GENOMIC DNA]</scope>
    <source>
        <strain evidence="7">S2_006_000_R2_64</strain>
    </source>
</reference>
<dbReference type="AlphaFoldDB" id="A0A2W5HDK9"/>
<dbReference type="Pfam" id="PF03741">
    <property type="entry name" value="TerC"/>
    <property type="match status" value="1"/>
</dbReference>
<feature type="transmembrane region" description="Helical" evidence="6">
    <location>
        <begin position="20"/>
        <end position="39"/>
    </location>
</feature>
<feature type="non-terminal residue" evidence="7">
    <location>
        <position position="289"/>
    </location>
</feature>
<evidence type="ECO:0000256" key="2">
    <source>
        <dbReference type="ARBA" id="ARBA00007511"/>
    </source>
</evidence>
<feature type="transmembrane region" description="Helical" evidence="6">
    <location>
        <begin position="213"/>
        <end position="238"/>
    </location>
</feature>
<name>A0A2W5HDK9_9BACT</name>
<gene>
    <name evidence="7" type="ORF">DI586_10805</name>
</gene>
<proteinExistence type="inferred from homology"/>
<feature type="transmembrane region" description="Helical" evidence="6">
    <location>
        <begin position="51"/>
        <end position="70"/>
    </location>
</feature>
<evidence type="ECO:0000256" key="5">
    <source>
        <dbReference type="ARBA" id="ARBA00023136"/>
    </source>
</evidence>
<evidence type="ECO:0008006" key="9">
    <source>
        <dbReference type="Google" id="ProtNLM"/>
    </source>
</evidence>
<comment type="subcellular location">
    <subcellularLocation>
        <location evidence="1">Membrane</location>
        <topology evidence="1">Multi-pass membrane protein</topology>
    </subcellularLocation>
</comment>
<feature type="transmembrane region" description="Helical" evidence="6">
    <location>
        <begin position="116"/>
        <end position="138"/>
    </location>
</feature>
<evidence type="ECO:0000313" key="8">
    <source>
        <dbReference type="Proteomes" id="UP000249739"/>
    </source>
</evidence>
<keyword evidence="3 6" id="KW-0812">Transmembrane</keyword>
<dbReference type="GO" id="GO:0016020">
    <property type="term" value="C:membrane"/>
    <property type="evidence" value="ECO:0007669"/>
    <property type="project" value="UniProtKB-SubCell"/>
</dbReference>
<comment type="caution">
    <text evidence="7">The sequence shown here is derived from an EMBL/GenBank/DDBJ whole genome shotgun (WGS) entry which is preliminary data.</text>
</comment>
<feature type="transmembrane region" description="Helical" evidence="6">
    <location>
        <begin position="144"/>
        <end position="162"/>
    </location>
</feature>
<evidence type="ECO:0000256" key="4">
    <source>
        <dbReference type="ARBA" id="ARBA00022989"/>
    </source>
</evidence>
<evidence type="ECO:0000256" key="1">
    <source>
        <dbReference type="ARBA" id="ARBA00004141"/>
    </source>
</evidence>
<organism evidence="7 8">
    <name type="scientific">Micavibrio aeruginosavorus</name>
    <dbReference type="NCBI Taxonomy" id="349221"/>
    <lineage>
        <taxon>Bacteria</taxon>
        <taxon>Pseudomonadati</taxon>
        <taxon>Bdellovibrionota</taxon>
        <taxon>Bdellovibrionia</taxon>
        <taxon>Bdellovibrionales</taxon>
        <taxon>Pseudobdellovibrionaceae</taxon>
        <taxon>Micavibrio</taxon>
    </lineage>
</organism>